<evidence type="ECO:0000259" key="7">
    <source>
        <dbReference type="Pfam" id="PF06429"/>
    </source>
</evidence>
<gene>
    <name evidence="9" type="primary">flgK</name>
    <name evidence="9" type="ORF">M8523_10925</name>
</gene>
<dbReference type="EMBL" id="JAMOIM010000006">
    <property type="protein sequence ID" value="MCW6508530.1"/>
    <property type="molecule type" value="Genomic_DNA"/>
</dbReference>
<dbReference type="Proteomes" id="UP001165667">
    <property type="component" value="Unassembled WGS sequence"/>
</dbReference>
<feature type="domain" description="Flagellar basal-body/hook protein C-terminal" evidence="7">
    <location>
        <begin position="460"/>
        <end position="498"/>
    </location>
</feature>
<dbReference type="SUPFAM" id="SSF64518">
    <property type="entry name" value="Phase 1 flagellin"/>
    <property type="match status" value="1"/>
</dbReference>
<dbReference type="PANTHER" id="PTHR30033">
    <property type="entry name" value="FLAGELLAR HOOK-ASSOCIATED PROTEIN 1"/>
    <property type="match status" value="1"/>
</dbReference>
<evidence type="ECO:0000256" key="6">
    <source>
        <dbReference type="ARBA" id="ARBA00023143"/>
    </source>
</evidence>
<sequence length="501" mass="50968">MGLSASLSIAQAALQANANSTTALSRNIAGVNDPNYSRKIASLSTTSTGAADVTVTRASNPALFNRLLSSTSDSQAAQALSDGLDQLEQTVSLTTSAATSESDKSTTRIGTSPADLLTTMTTALTSYAGAPDNPSLAQAFLSDAQSLATNLNTASQTVQNVRGQADSNISNAVDNVNSLLSRFTDVNTQIVKGTATGADITDVLDTRDAILKSLSTDMGITTTTGIDGSMSIYTDSGVTLFDRTPNKVSFQTTAAFADNTVGNAVIVDGIPITGPSSVMPLTSGSIAGFAQLRDSTTVQYQNQLNQIASSLITTFADSDQTGGSAPTIPGLFTYSGAPAMPTNGQTGLAANIKVNANADPSQGGALTNMRDGNVGDPTNTAYNGNPAGAAAYATRLNSLVTNLQTAQNFDPASGGASSGTLAGYAGSSVSWLENSRSTATSTTTSTTAVATQAATSLSNSTGVNLDDQLSLMLDLEHSYSASAELMSTVKSMFSTLITAMQ</sequence>
<comment type="subcellular location">
    <subcellularLocation>
        <location evidence="1">Bacterial flagellum</location>
    </subcellularLocation>
    <subcellularLocation>
        <location evidence="2">Secreted</location>
    </subcellularLocation>
</comment>
<dbReference type="RefSeq" id="WP_282584901.1">
    <property type="nucleotide sequence ID" value="NZ_JAMOIM010000006.1"/>
</dbReference>
<accession>A0AA41Z177</accession>
<evidence type="ECO:0000313" key="10">
    <source>
        <dbReference type="Proteomes" id="UP001165667"/>
    </source>
</evidence>
<dbReference type="GO" id="GO:0005198">
    <property type="term" value="F:structural molecule activity"/>
    <property type="evidence" value="ECO:0007669"/>
    <property type="project" value="InterPro"/>
</dbReference>
<dbReference type="GO" id="GO:0009424">
    <property type="term" value="C:bacterial-type flagellum hook"/>
    <property type="evidence" value="ECO:0007669"/>
    <property type="project" value="InterPro"/>
</dbReference>
<keyword evidence="9" id="KW-0966">Cell projection</keyword>
<comment type="similarity">
    <text evidence="3">Belongs to the flagella basal body rod proteins family.</text>
</comment>
<protein>
    <recommendedName>
        <fullName evidence="4">Flagellar hook-associated protein 1</fullName>
    </recommendedName>
</protein>
<comment type="caution">
    <text evidence="9">The sequence shown here is derived from an EMBL/GenBank/DDBJ whole genome shotgun (WGS) entry which is preliminary data.</text>
</comment>
<keyword evidence="10" id="KW-1185">Reference proteome</keyword>
<evidence type="ECO:0000256" key="5">
    <source>
        <dbReference type="ARBA" id="ARBA00022525"/>
    </source>
</evidence>
<dbReference type="AlphaFoldDB" id="A0AA41Z177"/>
<dbReference type="NCBIfam" id="TIGR02492">
    <property type="entry name" value="flgK_ends"/>
    <property type="match status" value="1"/>
</dbReference>
<evidence type="ECO:0000259" key="8">
    <source>
        <dbReference type="Pfam" id="PF22638"/>
    </source>
</evidence>
<dbReference type="Pfam" id="PF06429">
    <property type="entry name" value="Flg_bbr_C"/>
    <property type="match status" value="1"/>
</dbReference>
<proteinExistence type="inferred from homology"/>
<evidence type="ECO:0000256" key="1">
    <source>
        <dbReference type="ARBA" id="ARBA00004365"/>
    </source>
</evidence>
<dbReference type="Pfam" id="PF22638">
    <property type="entry name" value="FlgK_D1"/>
    <property type="match status" value="1"/>
</dbReference>
<dbReference type="GO" id="GO:0044780">
    <property type="term" value="P:bacterial-type flagellum assembly"/>
    <property type="evidence" value="ECO:0007669"/>
    <property type="project" value="InterPro"/>
</dbReference>
<name>A0AA41Z177_9HYPH</name>
<organism evidence="9 10">
    <name type="scientific">Lichenifustis flavocetrariae</name>
    <dbReference type="NCBI Taxonomy" id="2949735"/>
    <lineage>
        <taxon>Bacteria</taxon>
        <taxon>Pseudomonadati</taxon>
        <taxon>Pseudomonadota</taxon>
        <taxon>Alphaproteobacteria</taxon>
        <taxon>Hyphomicrobiales</taxon>
        <taxon>Lichenihabitantaceae</taxon>
        <taxon>Lichenifustis</taxon>
    </lineage>
</organism>
<evidence type="ECO:0000256" key="4">
    <source>
        <dbReference type="ARBA" id="ARBA00016244"/>
    </source>
</evidence>
<dbReference type="InterPro" id="IPR010930">
    <property type="entry name" value="Flg_bb/hook_C_dom"/>
</dbReference>
<dbReference type="GO" id="GO:0005576">
    <property type="term" value="C:extracellular region"/>
    <property type="evidence" value="ECO:0007669"/>
    <property type="project" value="UniProtKB-SubCell"/>
</dbReference>
<evidence type="ECO:0000313" key="9">
    <source>
        <dbReference type="EMBL" id="MCW6508530.1"/>
    </source>
</evidence>
<keyword evidence="6" id="KW-0975">Bacterial flagellum</keyword>
<dbReference type="PANTHER" id="PTHR30033:SF1">
    <property type="entry name" value="FLAGELLAR HOOK-ASSOCIATED PROTEIN 1"/>
    <property type="match status" value="1"/>
</dbReference>
<dbReference type="InterPro" id="IPR002371">
    <property type="entry name" value="FlgK"/>
</dbReference>
<keyword evidence="5" id="KW-0964">Secreted</keyword>
<dbReference type="InterPro" id="IPR053927">
    <property type="entry name" value="FlgK_helical"/>
</dbReference>
<keyword evidence="9" id="KW-0282">Flagellum</keyword>
<reference evidence="9" key="1">
    <citation type="submission" date="2022-05" db="EMBL/GenBank/DDBJ databases">
        <authorList>
            <person name="Pankratov T."/>
        </authorList>
    </citation>
    <scope>NUCLEOTIDE SEQUENCE</scope>
    <source>
        <strain evidence="9">BP6-180914</strain>
    </source>
</reference>
<evidence type="ECO:0000256" key="3">
    <source>
        <dbReference type="ARBA" id="ARBA00009677"/>
    </source>
</evidence>
<feature type="domain" description="Flagellar hook-associated protein FlgK helical" evidence="8">
    <location>
        <begin position="116"/>
        <end position="322"/>
    </location>
</feature>
<keyword evidence="9" id="KW-0969">Cilium</keyword>
<evidence type="ECO:0000256" key="2">
    <source>
        <dbReference type="ARBA" id="ARBA00004613"/>
    </source>
</evidence>